<reference evidence="2" key="1">
    <citation type="submission" date="2021-01" db="EMBL/GenBank/DDBJ databases">
        <authorList>
            <consortium name="Genoscope - CEA"/>
            <person name="William W."/>
        </authorList>
    </citation>
    <scope>NUCLEOTIDE SEQUENCE</scope>
</reference>
<evidence type="ECO:0000313" key="2">
    <source>
        <dbReference type="EMBL" id="CAF2098418.1"/>
    </source>
</evidence>
<dbReference type="EMBL" id="HG994359">
    <property type="protein sequence ID" value="CAF2098418.1"/>
    <property type="molecule type" value="Genomic_DNA"/>
</dbReference>
<dbReference type="Proteomes" id="UP001295469">
    <property type="component" value="Chromosome A05"/>
</dbReference>
<gene>
    <name evidence="2" type="ORF">DARMORV10_A05P22540.1</name>
</gene>
<accession>A0A816TQV6</accession>
<sequence length="66" mass="7611">MTQSPQRDPSLEKRPQRWTRPKFPGMGRQRGCEPHRAWTLSHHEALSTSRVVWECSPNRAVSSVQG</sequence>
<evidence type="ECO:0000256" key="1">
    <source>
        <dbReference type="SAM" id="MobiDB-lite"/>
    </source>
</evidence>
<organism evidence="2">
    <name type="scientific">Brassica napus</name>
    <name type="common">Rape</name>
    <dbReference type="NCBI Taxonomy" id="3708"/>
    <lineage>
        <taxon>Eukaryota</taxon>
        <taxon>Viridiplantae</taxon>
        <taxon>Streptophyta</taxon>
        <taxon>Embryophyta</taxon>
        <taxon>Tracheophyta</taxon>
        <taxon>Spermatophyta</taxon>
        <taxon>Magnoliopsida</taxon>
        <taxon>eudicotyledons</taxon>
        <taxon>Gunneridae</taxon>
        <taxon>Pentapetalae</taxon>
        <taxon>rosids</taxon>
        <taxon>malvids</taxon>
        <taxon>Brassicales</taxon>
        <taxon>Brassicaceae</taxon>
        <taxon>Brassiceae</taxon>
        <taxon>Brassica</taxon>
    </lineage>
</organism>
<name>A0A816TQV6_BRANA</name>
<dbReference type="AlphaFoldDB" id="A0A816TQV6"/>
<proteinExistence type="predicted"/>
<feature type="region of interest" description="Disordered" evidence="1">
    <location>
        <begin position="1"/>
        <end position="32"/>
    </location>
</feature>
<protein>
    <submittedName>
        <fullName evidence="2">(rape) hypothetical protein</fullName>
    </submittedName>
</protein>